<feature type="compositionally biased region" description="Basic and acidic residues" evidence="1">
    <location>
        <begin position="221"/>
        <end position="265"/>
    </location>
</feature>
<feature type="compositionally biased region" description="Basic and acidic residues" evidence="1">
    <location>
        <begin position="557"/>
        <end position="581"/>
    </location>
</feature>
<dbReference type="OrthoDB" id="7617356at2759"/>
<evidence type="ECO:0000313" key="2">
    <source>
        <dbReference type="EMBL" id="KMQ94807.1"/>
    </source>
</evidence>
<feature type="compositionally biased region" description="Basic and acidic residues" evidence="1">
    <location>
        <begin position="748"/>
        <end position="762"/>
    </location>
</feature>
<organism evidence="2 3">
    <name type="scientific">Lasius niger</name>
    <name type="common">Black garden ant</name>
    <dbReference type="NCBI Taxonomy" id="67767"/>
    <lineage>
        <taxon>Eukaryota</taxon>
        <taxon>Metazoa</taxon>
        <taxon>Ecdysozoa</taxon>
        <taxon>Arthropoda</taxon>
        <taxon>Hexapoda</taxon>
        <taxon>Insecta</taxon>
        <taxon>Pterygota</taxon>
        <taxon>Neoptera</taxon>
        <taxon>Endopterygota</taxon>
        <taxon>Hymenoptera</taxon>
        <taxon>Apocrita</taxon>
        <taxon>Aculeata</taxon>
        <taxon>Formicoidea</taxon>
        <taxon>Formicidae</taxon>
        <taxon>Formicinae</taxon>
        <taxon>Lasius</taxon>
        <taxon>Lasius</taxon>
    </lineage>
</organism>
<feature type="compositionally biased region" description="Low complexity" evidence="1">
    <location>
        <begin position="413"/>
        <end position="423"/>
    </location>
</feature>
<dbReference type="EMBL" id="LBMM01002453">
    <property type="protein sequence ID" value="KMQ94807.1"/>
    <property type="molecule type" value="Genomic_DNA"/>
</dbReference>
<feature type="region of interest" description="Disordered" evidence="1">
    <location>
        <begin position="349"/>
        <end position="762"/>
    </location>
</feature>
<feature type="compositionally biased region" description="Low complexity" evidence="1">
    <location>
        <begin position="349"/>
        <end position="358"/>
    </location>
</feature>
<proteinExistence type="predicted"/>
<feature type="compositionally biased region" description="Polar residues" evidence="1">
    <location>
        <begin position="738"/>
        <end position="747"/>
    </location>
</feature>
<gene>
    <name evidence="2" type="ORF">RF55_5024</name>
</gene>
<feature type="compositionally biased region" description="Polar residues" evidence="1">
    <location>
        <begin position="662"/>
        <end position="677"/>
    </location>
</feature>
<feature type="compositionally biased region" description="Polar residues" evidence="1">
    <location>
        <begin position="700"/>
        <end position="718"/>
    </location>
</feature>
<reference evidence="2 3" key="1">
    <citation type="submission" date="2015-04" db="EMBL/GenBank/DDBJ databases">
        <title>Lasius niger genome sequencing.</title>
        <authorList>
            <person name="Konorov E.A."/>
            <person name="Nikitin M.A."/>
            <person name="Kirill M.V."/>
            <person name="Chang P."/>
        </authorList>
    </citation>
    <scope>NUCLEOTIDE SEQUENCE [LARGE SCALE GENOMIC DNA]</scope>
    <source>
        <tissue evidence="2">Whole</tissue>
    </source>
</reference>
<feature type="compositionally biased region" description="Basic and acidic residues" evidence="1">
    <location>
        <begin position="619"/>
        <end position="660"/>
    </location>
</feature>
<dbReference type="AlphaFoldDB" id="A0A0J7KW99"/>
<accession>A0A0J7KW99</accession>
<feature type="region of interest" description="Disordered" evidence="1">
    <location>
        <begin position="127"/>
        <end position="151"/>
    </location>
</feature>
<feature type="compositionally biased region" description="Basic and acidic residues" evidence="1">
    <location>
        <begin position="309"/>
        <end position="322"/>
    </location>
</feature>
<dbReference type="PaxDb" id="67767-A0A0J7KW99"/>
<name>A0A0J7KW99_LASNI</name>
<protein>
    <submittedName>
        <fullName evidence="2">Microtubule-associated protein futsch-like protein</fullName>
    </submittedName>
</protein>
<evidence type="ECO:0000256" key="1">
    <source>
        <dbReference type="SAM" id="MobiDB-lite"/>
    </source>
</evidence>
<dbReference type="STRING" id="67767.A0A0J7KW99"/>
<keyword evidence="3" id="KW-1185">Reference proteome</keyword>
<feature type="compositionally biased region" description="Basic and acidic residues" evidence="1">
    <location>
        <begin position="16"/>
        <end position="30"/>
    </location>
</feature>
<feature type="compositionally biased region" description="Basic and acidic residues" evidence="1">
    <location>
        <begin position="435"/>
        <end position="446"/>
    </location>
</feature>
<comment type="caution">
    <text evidence="2">The sequence shown here is derived from an EMBL/GenBank/DDBJ whole genome shotgun (WGS) entry which is preliminary data.</text>
</comment>
<dbReference type="Proteomes" id="UP000036403">
    <property type="component" value="Unassembled WGS sequence"/>
</dbReference>
<feature type="compositionally biased region" description="Polar residues" evidence="1">
    <location>
        <begin position="1"/>
        <end position="15"/>
    </location>
</feature>
<feature type="region of interest" description="Disordered" evidence="1">
    <location>
        <begin position="221"/>
        <end position="334"/>
    </location>
</feature>
<feature type="region of interest" description="Disordered" evidence="1">
    <location>
        <begin position="1"/>
        <end position="45"/>
    </location>
</feature>
<feature type="compositionally biased region" description="Basic residues" evidence="1">
    <location>
        <begin position="294"/>
        <end position="303"/>
    </location>
</feature>
<feature type="compositionally biased region" description="Basic and acidic residues" evidence="1">
    <location>
        <begin position="483"/>
        <end position="492"/>
    </location>
</feature>
<feature type="compositionally biased region" description="Basic and acidic residues" evidence="1">
    <location>
        <begin position="500"/>
        <end position="509"/>
    </location>
</feature>
<evidence type="ECO:0000313" key="3">
    <source>
        <dbReference type="Proteomes" id="UP000036403"/>
    </source>
</evidence>
<sequence length="868" mass="96067">MNSTSALQSSDATSKISDRVEEQQRTGDRGSKKRSSLNRPGEHPFIDISNLDYKAYRHKLVEATLRKRYDDSQPPGDVVLNSLHLNSADSVIGVRLNDRYDHSLFDFVEEYYDVAEATSRRNLQRPRPMDHFLSKGARRPRTTEKETETIPDESIEYGSRAREDDGNFFPSENDNDNLAKLPGMDNNGNPCVHSLSRNISLEDNVVSAIARSDLNSKLQIPRRETEIPRSRDCVEKARPGRDVENDDCPRFADSGRKESSVERRPASVGNASETSSPKGCALSRAVTLPVGQKRATKSPRRPKTTATSRSRDFKENLEDHPAVIRGFPSSSKHSRAEAEKANFISASSSEIVSVCSDSSSKRRRNVDETSRRSRESSISRASSRPPWLSGNLHGTSFNRKYGNITKEYPAKSTTRPTTTTTTRESGLSRRFVVSSREDRRSKESDVSRNPPRRRAASFIAPREKEFIDGASIEQRLTTSPGRQPRDKLKDVGRGGGGRLESNERERTWKAPDSTGEGISAITRDNVTSARARASVAASALVTTRTTKEPRLTSGDAGADRRKRENTSPDAGRDRREEERSAKFNRGGRRRLRSAENPCKGASLSPKIELSAEVLSPADDTDKSAIPDGEKPLLPERVITRIDPRGDVAKDESADEARPARNTEATTTGKDIKSNNINGVARSKVPKIMQSLGTNGGEPASANNLPESDKSGVSSTSQDPARRTRDANSGTKGGLNGAKLNTRSNSATDEMRRDETSSKTSKTEFEILRERDILGKVDPDAEELLLPRRDSKMDLVMNSGLKRYIKMLKQSLLKDDDDNKEDAVSLVSLSLSDVILSEPKAPLSPEETRELQSVLNKIERNPELLCKEP</sequence>
<feature type="compositionally biased region" description="Basic and acidic residues" evidence="1">
    <location>
        <begin position="365"/>
        <end position="377"/>
    </location>
</feature>
<feature type="compositionally biased region" description="Low complexity" evidence="1">
    <location>
        <begin position="526"/>
        <end position="544"/>
    </location>
</feature>